<gene>
    <name evidence="1" type="ORF">K0T92_22695</name>
</gene>
<evidence type="ECO:0000313" key="2">
    <source>
        <dbReference type="Proteomes" id="UP000812277"/>
    </source>
</evidence>
<accession>A0ABS7DC63</accession>
<dbReference type="InterPro" id="IPR009078">
    <property type="entry name" value="Ferritin-like_SF"/>
</dbReference>
<keyword evidence="2" id="KW-1185">Reference proteome</keyword>
<dbReference type="Pfam" id="PF13668">
    <property type="entry name" value="Ferritin_2"/>
    <property type="match status" value="1"/>
</dbReference>
<dbReference type="InterPro" id="IPR012347">
    <property type="entry name" value="Ferritin-like"/>
</dbReference>
<dbReference type="Proteomes" id="UP000812277">
    <property type="component" value="Unassembled WGS sequence"/>
</dbReference>
<name>A0ABS7DC63_9BACL</name>
<dbReference type="SUPFAM" id="SSF47240">
    <property type="entry name" value="Ferritin-like"/>
    <property type="match status" value="1"/>
</dbReference>
<sequence>MSVPYYYGYSRQGTMTYKSLEEALRLIRQSVEGEREDELFYDYLISVAPSQEEKDIITSIRNDERKHNRMFRSIYQGLTGQTIPAPDQVEFEKPKTYIDGIRKALFGELSAVERYRDIRAGLQSRYYRDMVFEILTDELKHATKYNYILDLDTRRLIGK</sequence>
<comment type="caution">
    <text evidence="1">The sequence shown here is derived from an EMBL/GenBank/DDBJ whole genome shotgun (WGS) entry which is preliminary data.</text>
</comment>
<reference evidence="1 2" key="1">
    <citation type="submission" date="2021-07" db="EMBL/GenBank/DDBJ databases">
        <title>Paenibacillus radiodurans sp. nov., isolated from the southeastern edge of Tengger Desert.</title>
        <authorList>
            <person name="Zhang G."/>
        </authorList>
    </citation>
    <scope>NUCLEOTIDE SEQUENCE [LARGE SCALE GENOMIC DNA]</scope>
    <source>
        <strain evidence="1 2">DT7-4</strain>
    </source>
</reference>
<proteinExistence type="predicted"/>
<organism evidence="1 2">
    <name type="scientific">Paenibacillus oenotherae</name>
    <dbReference type="NCBI Taxonomy" id="1435645"/>
    <lineage>
        <taxon>Bacteria</taxon>
        <taxon>Bacillati</taxon>
        <taxon>Bacillota</taxon>
        <taxon>Bacilli</taxon>
        <taxon>Bacillales</taxon>
        <taxon>Paenibacillaceae</taxon>
        <taxon>Paenibacillus</taxon>
    </lineage>
</organism>
<protein>
    <submittedName>
        <fullName evidence="1">Ferritin-like domain-containing protein</fullName>
    </submittedName>
</protein>
<dbReference type="EMBL" id="JAHZIJ010000026">
    <property type="protein sequence ID" value="MBW7477532.1"/>
    <property type="molecule type" value="Genomic_DNA"/>
</dbReference>
<evidence type="ECO:0000313" key="1">
    <source>
        <dbReference type="EMBL" id="MBW7477532.1"/>
    </source>
</evidence>
<dbReference type="Gene3D" id="1.20.1260.10">
    <property type="match status" value="1"/>
</dbReference>
<dbReference type="CDD" id="cd00657">
    <property type="entry name" value="Ferritin_like"/>
    <property type="match status" value="1"/>
</dbReference>